<dbReference type="Proteomes" id="UP000450012">
    <property type="component" value="Unassembled WGS sequence"/>
</dbReference>
<protein>
    <submittedName>
        <fullName evidence="1">Uncharacterized protein</fullName>
    </submittedName>
</protein>
<proteinExistence type="predicted"/>
<sequence>MRNLQAQLKSVALTQAVVHQEIADATNLHRLFPVIGKKSYYRQQQTNNKESDCQGIAYEI</sequence>
<dbReference type="AlphaFoldDB" id="A0A7X4GMM6"/>
<reference evidence="1 2" key="1">
    <citation type="submission" date="2019-12" db="EMBL/GenBank/DDBJ databases">
        <title>Novel species isolated from a subtropical stream in China.</title>
        <authorList>
            <person name="Lu H."/>
        </authorList>
    </citation>
    <scope>NUCLEOTIDE SEQUENCE [LARGE SCALE GENOMIC DNA]</scope>
    <source>
        <strain evidence="1 2">FT55W</strain>
    </source>
</reference>
<evidence type="ECO:0000313" key="1">
    <source>
        <dbReference type="EMBL" id="MYM66183.1"/>
    </source>
</evidence>
<comment type="caution">
    <text evidence="1">The sequence shown here is derived from an EMBL/GenBank/DDBJ whole genome shotgun (WGS) entry which is preliminary data.</text>
</comment>
<name>A0A7X4GMM6_9BURK</name>
<evidence type="ECO:0000313" key="2">
    <source>
        <dbReference type="Proteomes" id="UP000450012"/>
    </source>
</evidence>
<organism evidence="1 2">
    <name type="scientific">Duganella rivi</name>
    <dbReference type="NCBI Taxonomy" id="2666083"/>
    <lineage>
        <taxon>Bacteria</taxon>
        <taxon>Pseudomonadati</taxon>
        <taxon>Pseudomonadota</taxon>
        <taxon>Betaproteobacteria</taxon>
        <taxon>Burkholderiales</taxon>
        <taxon>Oxalobacteraceae</taxon>
        <taxon>Telluria group</taxon>
        <taxon>Duganella</taxon>
    </lineage>
</organism>
<dbReference type="EMBL" id="WWCK01000002">
    <property type="protein sequence ID" value="MYM66183.1"/>
    <property type="molecule type" value="Genomic_DNA"/>
</dbReference>
<keyword evidence="2" id="KW-1185">Reference proteome</keyword>
<gene>
    <name evidence="1" type="ORF">GTP45_04940</name>
</gene>
<accession>A0A7X4GMM6</accession>
<dbReference type="RefSeq" id="WP_161012787.1">
    <property type="nucleotide sequence ID" value="NZ_WWCK01000002.1"/>
</dbReference>